<keyword evidence="5" id="KW-0378">Hydrolase</keyword>
<feature type="signal peptide" evidence="8">
    <location>
        <begin position="1"/>
        <end position="20"/>
    </location>
</feature>
<dbReference type="SUPFAM" id="SSF55486">
    <property type="entry name" value="Metalloproteases ('zincins'), catalytic domain"/>
    <property type="match status" value="1"/>
</dbReference>
<dbReference type="Pfam" id="PF05649">
    <property type="entry name" value="Peptidase_M13_N"/>
    <property type="match status" value="1"/>
</dbReference>
<dbReference type="PROSITE" id="PS51885">
    <property type="entry name" value="NEPRILYSIN"/>
    <property type="match status" value="1"/>
</dbReference>
<comment type="caution">
    <text evidence="11">The sequence shown here is derived from an EMBL/GenBank/DDBJ whole genome shotgun (WGS) entry which is preliminary data.</text>
</comment>
<dbReference type="InterPro" id="IPR008753">
    <property type="entry name" value="Peptidase_M13_N"/>
</dbReference>
<dbReference type="AlphaFoldDB" id="A0AAV2Q3E0"/>
<evidence type="ECO:0000256" key="6">
    <source>
        <dbReference type="ARBA" id="ARBA00022833"/>
    </source>
</evidence>
<comment type="similarity">
    <text evidence="2">Belongs to the peptidase M13 family.</text>
</comment>
<keyword evidence="7" id="KW-0482">Metalloprotease</keyword>
<protein>
    <submittedName>
        <fullName evidence="11">Uncharacterized protein</fullName>
    </submittedName>
</protein>
<name>A0AAV2Q3E0_MEGNR</name>
<evidence type="ECO:0000256" key="7">
    <source>
        <dbReference type="ARBA" id="ARBA00023049"/>
    </source>
</evidence>
<dbReference type="GO" id="GO:0004222">
    <property type="term" value="F:metalloendopeptidase activity"/>
    <property type="evidence" value="ECO:0007669"/>
    <property type="project" value="InterPro"/>
</dbReference>
<dbReference type="GO" id="GO:0016485">
    <property type="term" value="P:protein processing"/>
    <property type="evidence" value="ECO:0007669"/>
    <property type="project" value="TreeGrafter"/>
</dbReference>
<proteinExistence type="inferred from homology"/>
<gene>
    <name evidence="11" type="ORF">MNOR_LOCUS6948</name>
</gene>
<accession>A0AAV2Q3E0</accession>
<dbReference type="Gene3D" id="3.40.390.10">
    <property type="entry name" value="Collagenase (Catalytic Domain)"/>
    <property type="match status" value="1"/>
</dbReference>
<dbReference type="EMBL" id="CAXKWB010002967">
    <property type="protein sequence ID" value="CAL4068066.1"/>
    <property type="molecule type" value="Genomic_DNA"/>
</dbReference>
<keyword evidence="3" id="KW-0645">Protease</keyword>
<sequence length="763" mass="87357">MTFLLSWVVVLAMLTQQSWCSPLVKPVEGLEQTLAEGHDVPQATKLQLLPTTDNDPPHNGEVQVQANPRNASAIQYHPDICLTKPCVTAAAEIIERLDDSVDPCEDFNKFVCGRYLQKKIIPDDKTGVSQMSKIRDELRQNLRILVSAPLSSNDSKATTMVKNLFNSCMDTDSIEAKGLTPLVDVLQELGGWPVVEGDAWNASDFNWMSTIFQMKKMGFPTNILVDIGVYKDLKNSSWRALYLDQPRLGMPSRKYLLKGLNDSDVNEYYKYQVGLAVLLGAERETAEKELKDNIEFEIEIAKLVLPKEERRNYTKLYNKISIFDLEKLGPGIPWLKYFNHMLSPNFIVNDDEPLILYAKKFISKITKLIESTPKKTVANYLMWHVAKSSAPSLNEEVRELKLKYEKQIRGIKKQKERWDECIQILTSRHTDLAYAVGSTYVKALFKEDAKNAADEMARYIHTAFNEILKNIDWMDDVTKERAINKAQQITTKIAYPPELLDDKKLNEFYDGLTINSGEFLMQRRNLSKFTADYKIKQLREWVDKNDWKTYGKAAVVNAFYSADTNSIVFPAGILQGVFFNADRPKYMNYGGIGYVIGHEITHGFDDKGRQFDANGNLRDWWEKETEEKFLEKANCMIWQYGNYSVPELGMKLNGKLTQGENIADNGGAKEAYLAYKTWVQDHDEEKALPGLPYTPYQLFWINLASVWCGKKTEKSLKLGILTDSHAPYRFRINGPLSNNEDFARDWNCPLESGMNPKHKCKVW</sequence>
<evidence type="ECO:0000256" key="2">
    <source>
        <dbReference type="ARBA" id="ARBA00007357"/>
    </source>
</evidence>
<keyword evidence="4" id="KW-0479">Metal-binding</keyword>
<evidence type="ECO:0000259" key="9">
    <source>
        <dbReference type="Pfam" id="PF01431"/>
    </source>
</evidence>
<evidence type="ECO:0000313" key="12">
    <source>
        <dbReference type="Proteomes" id="UP001497623"/>
    </source>
</evidence>
<evidence type="ECO:0000256" key="1">
    <source>
        <dbReference type="ARBA" id="ARBA00001947"/>
    </source>
</evidence>
<dbReference type="GO" id="GO:0046872">
    <property type="term" value="F:metal ion binding"/>
    <property type="evidence" value="ECO:0007669"/>
    <property type="project" value="UniProtKB-KW"/>
</dbReference>
<feature type="domain" description="Peptidase M13 C-terminal" evidence="9">
    <location>
        <begin position="557"/>
        <end position="762"/>
    </location>
</feature>
<dbReference type="PRINTS" id="PR00786">
    <property type="entry name" value="NEPRILYSIN"/>
</dbReference>
<dbReference type="Gene3D" id="1.10.1380.10">
    <property type="entry name" value="Neutral endopeptidase , domain2"/>
    <property type="match status" value="1"/>
</dbReference>
<keyword evidence="8" id="KW-0732">Signal</keyword>
<evidence type="ECO:0000256" key="3">
    <source>
        <dbReference type="ARBA" id="ARBA00022670"/>
    </source>
</evidence>
<comment type="cofactor">
    <cofactor evidence="1">
        <name>Zn(2+)</name>
        <dbReference type="ChEBI" id="CHEBI:29105"/>
    </cofactor>
</comment>
<feature type="domain" description="Peptidase M13 N-terminal" evidence="10">
    <location>
        <begin position="103"/>
        <end position="496"/>
    </location>
</feature>
<dbReference type="InterPro" id="IPR042089">
    <property type="entry name" value="Peptidase_M13_dom_2"/>
</dbReference>
<evidence type="ECO:0000256" key="4">
    <source>
        <dbReference type="ARBA" id="ARBA00022723"/>
    </source>
</evidence>
<keyword evidence="6" id="KW-0862">Zinc</keyword>
<dbReference type="PANTHER" id="PTHR11733:SF224">
    <property type="entry name" value="NEPRILYSIN-2"/>
    <property type="match status" value="1"/>
</dbReference>
<dbReference type="Pfam" id="PF01431">
    <property type="entry name" value="Peptidase_M13"/>
    <property type="match status" value="1"/>
</dbReference>
<organism evidence="11 12">
    <name type="scientific">Meganyctiphanes norvegica</name>
    <name type="common">Northern krill</name>
    <name type="synonym">Thysanopoda norvegica</name>
    <dbReference type="NCBI Taxonomy" id="48144"/>
    <lineage>
        <taxon>Eukaryota</taxon>
        <taxon>Metazoa</taxon>
        <taxon>Ecdysozoa</taxon>
        <taxon>Arthropoda</taxon>
        <taxon>Crustacea</taxon>
        <taxon>Multicrustacea</taxon>
        <taxon>Malacostraca</taxon>
        <taxon>Eumalacostraca</taxon>
        <taxon>Eucarida</taxon>
        <taxon>Euphausiacea</taxon>
        <taxon>Euphausiidae</taxon>
        <taxon>Meganyctiphanes</taxon>
    </lineage>
</organism>
<dbReference type="Proteomes" id="UP001497623">
    <property type="component" value="Unassembled WGS sequence"/>
</dbReference>
<evidence type="ECO:0000259" key="10">
    <source>
        <dbReference type="Pfam" id="PF05649"/>
    </source>
</evidence>
<keyword evidence="12" id="KW-1185">Reference proteome</keyword>
<feature type="chain" id="PRO_5043696536" evidence="8">
    <location>
        <begin position="21"/>
        <end position="763"/>
    </location>
</feature>
<dbReference type="PANTHER" id="PTHR11733">
    <property type="entry name" value="ZINC METALLOPROTEASE FAMILY M13 NEPRILYSIN-RELATED"/>
    <property type="match status" value="1"/>
</dbReference>
<evidence type="ECO:0000313" key="11">
    <source>
        <dbReference type="EMBL" id="CAL4068066.1"/>
    </source>
</evidence>
<evidence type="ECO:0000256" key="5">
    <source>
        <dbReference type="ARBA" id="ARBA00022801"/>
    </source>
</evidence>
<reference evidence="11 12" key="1">
    <citation type="submission" date="2024-05" db="EMBL/GenBank/DDBJ databases">
        <authorList>
            <person name="Wallberg A."/>
        </authorList>
    </citation>
    <scope>NUCLEOTIDE SEQUENCE [LARGE SCALE GENOMIC DNA]</scope>
</reference>
<dbReference type="InterPro" id="IPR000718">
    <property type="entry name" value="Peptidase_M13"/>
</dbReference>
<dbReference type="GO" id="GO:0005886">
    <property type="term" value="C:plasma membrane"/>
    <property type="evidence" value="ECO:0007669"/>
    <property type="project" value="TreeGrafter"/>
</dbReference>
<evidence type="ECO:0000256" key="8">
    <source>
        <dbReference type="SAM" id="SignalP"/>
    </source>
</evidence>
<dbReference type="InterPro" id="IPR018497">
    <property type="entry name" value="Peptidase_M13_C"/>
</dbReference>
<dbReference type="InterPro" id="IPR024079">
    <property type="entry name" value="MetalloPept_cat_dom_sf"/>
</dbReference>
<dbReference type="CDD" id="cd08662">
    <property type="entry name" value="M13"/>
    <property type="match status" value="1"/>
</dbReference>